<comment type="caution">
    <text evidence="3">The sequence shown here is derived from an EMBL/GenBank/DDBJ whole genome shotgun (WGS) entry which is preliminary data.</text>
</comment>
<sequence length="165" mass="18336">MKAWKKDLILSILLLLFCAAAYFYCATLPPGYQKYTMAHAGAYVQFWIVILAILSLALLIRTILRKPQEESASMWSKMVFLTLLSLAAYLFLMPHIGFTLATCLFLFGLAVAYQRQDTENRPSGKALALAAVKWFILCAVTTAALQLLFTKVLKVVLPTLGILGI</sequence>
<dbReference type="RefSeq" id="WP_216631945.1">
    <property type="nucleotide sequence ID" value="NZ_JAHLQN010000001.1"/>
</dbReference>
<dbReference type="EMBL" id="JAHLQN010000001">
    <property type="protein sequence ID" value="MBU5626463.1"/>
    <property type="molecule type" value="Genomic_DNA"/>
</dbReference>
<organism evidence="3 4">
    <name type="scientific">Dysosmobacter acutus</name>
    <dbReference type="NCBI Taxonomy" id="2841504"/>
    <lineage>
        <taxon>Bacteria</taxon>
        <taxon>Bacillati</taxon>
        <taxon>Bacillota</taxon>
        <taxon>Clostridia</taxon>
        <taxon>Eubacteriales</taxon>
        <taxon>Oscillospiraceae</taxon>
        <taxon>Dysosmobacter</taxon>
    </lineage>
</organism>
<keyword evidence="1" id="KW-1133">Transmembrane helix</keyword>
<reference evidence="3 4" key="1">
    <citation type="submission" date="2021-06" db="EMBL/GenBank/DDBJ databases">
        <authorList>
            <person name="Sun Q."/>
            <person name="Li D."/>
        </authorList>
    </citation>
    <scope>NUCLEOTIDE SEQUENCE [LARGE SCALE GENOMIC DNA]</scope>
    <source>
        <strain evidence="3 4">MSJ-2</strain>
    </source>
</reference>
<proteinExistence type="predicted"/>
<feature type="transmembrane region" description="Helical" evidence="1">
    <location>
        <begin position="126"/>
        <end position="149"/>
    </location>
</feature>
<keyword evidence="4" id="KW-1185">Reference proteome</keyword>
<feature type="transmembrane region" description="Helical" evidence="1">
    <location>
        <begin position="96"/>
        <end position="114"/>
    </location>
</feature>
<evidence type="ECO:0000256" key="1">
    <source>
        <dbReference type="SAM" id="Phobius"/>
    </source>
</evidence>
<dbReference type="InterPro" id="IPR009936">
    <property type="entry name" value="DUF1468"/>
</dbReference>
<evidence type="ECO:0000313" key="3">
    <source>
        <dbReference type="EMBL" id="MBU5626463.1"/>
    </source>
</evidence>
<feature type="transmembrane region" description="Helical" evidence="1">
    <location>
        <begin position="41"/>
        <end position="60"/>
    </location>
</feature>
<gene>
    <name evidence="3" type="ORF">KQI82_05940</name>
</gene>
<evidence type="ECO:0000313" key="4">
    <source>
        <dbReference type="Proteomes" id="UP000787672"/>
    </source>
</evidence>
<feature type="transmembrane region" description="Helical" evidence="1">
    <location>
        <begin position="72"/>
        <end position="90"/>
    </location>
</feature>
<dbReference type="Pfam" id="PF07331">
    <property type="entry name" value="TctB"/>
    <property type="match status" value="1"/>
</dbReference>
<dbReference type="Proteomes" id="UP000787672">
    <property type="component" value="Unassembled WGS sequence"/>
</dbReference>
<keyword evidence="1" id="KW-0472">Membrane</keyword>
<feature type="domain" description="DUF1468" evidence="2">
    <location>
        <begin position="9"/>
        <end position="158"/>
    </location>
</feature>
<accession>A0ABS6F847</accession>
<evidence type="ECO:0000259" key="2">
    <source>
        <dbReference type="Pfam" id="PF07331"/>
    </source>
</evidence>
<keyword evidence="1" id="KW-0812">Transmembrane</keyword>
<name>A0ABS6F847_9FIRM</name>
<protein>
    <submittedName>
        <fullName evidence="3">Tripartite tricarboxylate transporter TctB family protein</fullName>
    </submittedName>
</protein>